<gene>
    <name evidence="1" type="ORF">D5R40_04050</name>
</gene>
<dbReference type="Proteomes" id="UP000269154">
    <property type="component" value="Unassembled WGS sequence"/>
</dbReference>
<protein>
    <recommendedName>
        <fullName evidence="3">Phage tail protein I</fullName>
    </recommendedName>
</protein>
<dbReference type="RefSeq" id="WP_124145272.1">
    <property type="nucleotide sequence ID" value="NZ_CAWOKI010000075.1"/>
</dbReference>
<dbReference type="AlphaFoldDB" id="A0A3N6QR87"/>
<name>A0A3N6QR87_9CYAN</name>
<proteinExistence type="predicted"/>
<sequence>MSSKARRSPSKLLDYLPLIHHTEPFLGQFLLAFEKVLLGIKDDIKFPPLSQDIKFQPQGLETTIADIATLFDPQETPKEFLSWLASWTALSLRADLAPGVQRDFVASIVQRYRFRGTKENLIQLLKIFTKGEPIIKEPVVSAFQVGVSSTVGQNTYVGGGPAHFFEITIALPRASPKEQARQEAIARAIIELEKPAHTYYKLNIEFPSMRIGKYSTVGINTLLGIVSET</sequence>
<evidence type="ECO:0000313" key="2">
    <source>
        <dbReference type="Proteomes" id="UP000269154"/>
    </source>
</evidence>
<comment type="caution">
    <text evidence="1">The sequence shown here is derived from an EMBL/GenBank/DDBJ whole genome shotgun (WGS) entry which is preliminary data.</text>
</comment>
<organism evidence="1 2">
    <name type="scientific">Okeania hirsuta</name>
    <dbReference type="NCBI Taxonomy" id="1458930"/>
    <lineage>
        <taxon>Bacteria</taxon>
        <taxon>Bacillati</taxon>
        <taxon>Cyanobacteriota</taxon>
        <taxon>Cyanophyceae</taxon>
        <taxon>Oscillatoriophycideae</taxon>
        <taxon>Oscillatoriales</taxon>
        <taxon>Microcoleaceae</taxon>
        <taxon>Okeania</taxon>
    </lineage>
</organism>
<dbReference type="OrthoDB" id="370073at2"/>
<evidence type="ECO:0000313" key="1">
    <source>
        <dbReference type="EMBL" id="RQH53446.1"/>
    </source>
</evidence>
<dbReference type="EMBL" id="RCBY01000013">
    <property type="protein sequence ID" value="RQH53446.1"/>
    <property type="molecule type" value="Genomic_DNA"/>
</dbReference>
<evidence type="ECO:0008006" key="3">
    <source>
        <dbReference type="Google" id="ProtNLM"/>
    </source>
</evidence>
<reference evidence="1 2" key="1">
    <citation type="journal article" date="2018" name="ACS Chem. Biol.">
        <title>Ketoreductase domain dysfunction expands chemodiversity: malyngamide biosynthesis in the cyanobacterium Okeania hirsuta.</title>
        <authorList>
            <person name="Moss N.A."/>
            <person name="Leao T."/>
            <person name="Rankin M."/>
            <person name="McCullough T.M."/>
            <person name="Qu P."/>
            <person name="Korobeynikov A."/>
            <person name="Smith J.L."/>
            <person name="Gerwick L."/>
            <person name="Gerwick W.H."/>
        </authorList>
    </citation>
    <scope>NUCLEOTIDE SEQUENCE [LARGE SCALE GENOMIC DNA]</scope>
    <source>
        <strain evidence="1 2">PAB10Feb10-1</strain>
    </source>
</reference>
<keyword evidence="2" id="KW-1185">Reference proteome</keyword>
<dbReference type="Pfam" id="PF09684">
    <property type="entry name" value="Tail_P2_I"/>
    <property type="match status" value="1"/>
</dbReference>
<dbReference type="InterPro" id="IPR006521">
    <property type="entry name" value="Tail_protein_I"/>
</dbReference>
<accession>A0A3N6QR87</accession>